<dbReference type="InterPro" id="IPR040256">
    <property type="entry name" value="At4g02000-like"/>
</dbReference>
<dbReference type="PANTHER" id="PTHR31286">
    <property type="entry name" value="GLYCINE-RICH CELL WALL STRUCTURAL PROTEIN 1.8-LIKE"/>
    <property type="match status" value="1"/>
</dbReference>
<organism evidence="2 3">
    <name type="scientific">Trifolium medium</name>
    <dbReference type="NCBI Taxonomy" id="97028"/>
    <lineage>
        <taxon>Eukaryota</taxon>
        <taxon>Viridiplantae</taxon>
        <taxon>Streptophyta</taxon>
        <taxon>Embryophyta</taxon>
        <taxon>Tracheophyta</taxon>
        <taxon>Spermatophyta</taxon>
        <taxon>Magnoliopsida</taxon>
        <taxon>eudicotyledons</taxon>
        <taxon>Gunneridae</taxon>
        <taxon>Pentapetalae</taxon>
        <taxon>rosids</taxon>
        <taxon>fabids</taxon>
        <taxon>Fabales</taxon>
        <taxon>Fabaceae</taxon>
        <taxon>Papilionoideae</taxon>
        <taxon>50 kb inversion clade</taxon>
        <taxon>NPAAA clade</taxon>
        <taxon>Hologalegina</taxon>
        <taxon>IRL clade</taxon>
        <taxon>Trifolieae</taxon>
        <taxon>Trifolium</taxon>
    </lineage>
</organism>
<dbReference type="Pfam" id="PF14111">
    <property type="entry name" value="DUF4283"/>
    <property type="match status" value="1"/>
</dbReference>
<evidence type="ECO:0000313" key="2">
    <source>
        <dbReference type="EMBL" id="MCI40545.1"/>
    </source>
</evidence>
<comment type="caution">
    <text evidence="2">The sequence shown here is derived from an EMBL/GenBank/DDBJ whole genome shotgun (WGS) entry which is preliminary data.</text>
</comment>
<accession>A0A392RY48</accession>
<evidence type="ECO:0000259" key="1">
    <source>
        <dbReference type="Pfam" id="PF14111"/>
    </source>
</evidence>
<name>A0A392RY48_9FABA</name>
<feature type="non-terminal residue" evidence="2">
    <location>
        <position position="1"/>
    </location>
</feature>
<protein>
    <submittedName>
        <fullName evidence="2">NBS resistance protein</fullName>
    </submittedName>
</protein>
<proteinExistence type="predicted"/>
<reference evidence="2 3" key="1">
    <citation type="journal article" date="2018" name="Front. Plant Sci.">
        <title>Red Clover (Trifolium pratense) and Zigzag Clover (T. medium) - A Picture of Genomic Similarities and Differences.</title>
        <authorList>
            <person name="Dluhosova J."/>
            <person name="Istvanek J."/>
            <person name="Nedelnik J."/>
            <person name="Repkova J."/>
        </authorList>
    </citation>
    <scope>NUCLEOTIDE SEQUENCE [LARGE SCALE GENOMIC DNA]</scope>
    <source>
        <strain evidence="3">cv. 10/8</strain>
        <tissue evidence="2">Leaf</tissue>
    </source>
</reference>
<dbReference type="Proteomes" id="UP000265520">
    <property type="component" value="Unassembled WGS sequence"/>
</dbReference>
<feature type="domain" description="DUF4283" evidence="1">
    <location>
        <begin position="6"/>
        <end position="71"/>
    </location>
</feature>
<dbReference type="InterPro" id="IPR025558">
    <property type="entry name" value="DUF4283"/>
</dbReference>
<keyword evidence="3" id="KW-1185">Reference proteome</keyword>
<dbReference type="PANTHER" id="PTHR31286:SF60">
    <property type="entry name" value="PROTEIN, PUTATIVE-RELATED"/>
    <property type="match status" value="1"/>
</dbReference>
<sequence>GDRPLTAKELRTKLSAIWQTSHSWRMVSLGRGFYEFHFDSFEDMRLAWSSGTVNLKPGLLRLSKWTNDFSTSTPRQTHAQV</sequence>
<dbReference type="AlphaFoldDB" id="A0A392RY48"/>
<dbReference type="EMBL" id="LXQA010280979">
    <property type="protein sequence ID" value="MCI40545.1"/>
    <property type="molecule type" value="Genomic_DNA"/>
</dbReference>
<evidence type="ECO:0000313" key="3">
    <source>
        <dbReference type="Proteomes" id="UP000265520"/>
    </source>
</evidence>